<reference evidence="1" key="1">
    <citation type="submission" date="2023-03" db="EMBL/GenBank/DDBJ databases">
        <authorList>
            <person name="Shen W."/>
            <person name="Cai J."/>
        </authorList>
    </citation>
    <scope>NUCLEOTIDE SEQUENCE</scope>
    <source>
        <strain evidence="1">P66-3</strain>
    </source>
</reference>
<dbReference type="PANTHER" id="PTHR33677">
    <property type="entry name" value="TRANSCRIPTIONAL REPRESSOR FRMR-RELATED"/>
    <property type="match status" value="1"/>
</dbReference>
<dbReference type="CDD" id="cd10155">
    <property type="entry name" value="BsYrkD-like_DUF156"/>
    <property type="match status" value="1"/>
</dbReference>
<accession>A0ABU3FCM2</accession>
<name>A0ABU3FCM2_9ENTE</name>
<dbReference type="Pfam" id="PF02583">
    <property type="entry name" value="Trns_repr_metal"/>
    <property type="match status" value="1"/>
</dbReference>
<organism evidence="1 2">
    <name type="scientific">Enterococcus xiangfangensis</name>
    <dbReference type="NCBI Taxonomy" id="1296537"/>
    <lineage>
        <taxon>Bacteria</taxon>
        <taxon>Bacillati</taxon>
        <taxon>Bacillota</taxon>
        <taxon>Bacilli</taxon>
        <taxon>Lactobacillales</taxon>
        <taxon>Enterococcaceae</taxon>
        <taxon>Enterococcus</taxon>
    </lineage>
</organism>
<proteinExistence type="predicted"/>
<evidence type="ECO:0000313" key="2">
    <source>
        <dbReference type="Proteomes" id="UP001181046"/>
    </source>
</evidence>
<dbReference type="InterPro" id="IPR003735">
    <property type="entry name" value="Metal_Tscrpt_repr"/>
</dbReference>
<sequence>MVIEEKKILNRLKRTEGQIRGVQKMIEDEKECIDVITQLSAIRSSIDRVMGMIVADNLKNCFEHPAENPAEQAKKLEQAINMIIKK</sequence>
<dbReference type="PANTHER" id="PTHR33677:SF5">
    <property type="entry name" value="TRANSCRIPTIONAL REPRESSOR FRMR"/>
    <property type="match status" value="1"/>
</dbReference>
<keyword evidence="2" id="KW-1185">Reference proteome</keyword>
<dbReference type="EMBL" id="JARQAJ010000008">
    <property type="protein sequence ID" value="MDT2760424.1"/>
    <property type="molecule type" value="Genomic_DNA"/>
</dbReference>
<evidence type="ECO:0000313" key="1">
    <source>
        <dbReference type="EMBL" id="MDT2760424.1"/>
    </source>
</evidence>
<dbReference type="RefSeq" id="WP_311830389.1">
    <property type="nucleotide sequence ID" value="NZ_JARQAJ010000008.1"/>
</dbReference>
<gene>
    <name evidence="1" type="ORF">P7H27_11690</name>
</gene>
<comment type="caution">
    <text evidence="1">The sequence shown here is derived from an EMBL/GenBank/DDBJ whole genome shotgun (WGS) entry which is preliminary data.</text>
</comment>
<dbReference type="InterPro" id="IPR038390">
    <property type="entry name" value="Metal_Tscrpt_repr_sf"/>
</dbReference>
<dbReference type="Proteomes" id="UP001181046">
    <property type="component" value="Unassembled WGS sequence"/>
</dbReference>
<protein>
    <submittedName>
        <fullName evidence="1">Metal-sensitive transcriptional regulator</fullName>
    </submittedName>
</protein>
<dbReference type="Gene3D" id="1.20.58.1000">
    <property type="entry name" value="Metal-sensitive repressor, helix protomer"/>
    <property type="match status" value="1"/>
</dbReference>